<comment type="caution">
    <text evidence="2">The sequence shown here is derived from an EMBL/GenBank/DDBJ whole genome shotgun (WGS) entry which is preliminary data.</text>
</comment>
<dbReference type="Pfam" id="PF01636">
    <property type="entry name" value="APH"/>
    <property type="match status" value="1"/>
</dbReference>
<dbReference type="InterPro" id="IPR011009">
    <property type="entry name" value="Kinase-like_dom_sf"/>
</dbReference>
<reference evidence="2" key="1">
    <citation type="submission" date="2022-01" db="EMBL/GenBank/DDBJ databases">
        <authorList>
            <person name="Criscuolo A."/>
        </authorList>
    </citation>
    <scope>NUCLEOTIDE SEQUENCE</scope>
    <source>
        <strain evidence="2">CIP111892</strain>
    </source>
</reference>
<keyword evidence="3" id="KW-1185">Reference proteome</keyword>
<evidence type="ECO:0000313" key="2">
    <source>
        <dbReference type="EMBL" id="CAH1222757.1"/>
    </source>
</evidence>
<evidence type="ECO:0000313" key="3">
    <source>
        <dbReference type="Proteomes" id="UP000838324"/>
    </source>
</evidence>
<accession>A0ABN8GZ41</accession>
<dbReference type="Proteomes" id="UP000838324">
    <property type="component" value="Unassembled WGS sequence"/>
</dbReference>
<dbReference type="InterPro" id="IPR002575">
    <property type="entry name" value="Aminoglycoside_PTrfase"/>
</dbReference>
<dbReference type="RefSeq" id="WP_236337070.1">
    <property type="nucleotide sequence ID" value="NZ_CAKMMG010000012.1"/>
</dbReference>
<feature type="domain" description="Aminoglycoside phosphotransferase" evidence="1">
    <location>
        <begin position="34"/>
        <end position="243"/>
    </location>
</feature>
<protein>
    <recommendedName>
        <fullName evidence="1">Aminoglycoside phosphotransferase domain-containing protein</fullName>
    </recommendedName>
</protein>
<dbReference type="Gene3D" id="3.90.1200.10">
    <property type="match status" value="1"/>
</dbReference>
<gene>
    <name evidence="2" type="ORF">PAECIP111892_05198</name>
</gene>
<dbReference type="SUPFAM" id="SSF56112">
    <property type="entry name" value="Protein kinase-like (PK-like)"/>
    <property type="match status" value="1"/>
</dbReference>
<name>A0ABN8GZ41_9BACL</name>
<sequence length="285" mass="32313">MASILSNIDWTGRSSLLEKLLKEQDQLVTQAMVHGFEAEVMKIVSGRESFVLKLWNKSSRPDIGAQYHLLKELFERGIAVSEPLGWGIDANGDKVLLTTFDGTPVKTVDARKLAVLADMLAKLHQIKVEDLQGTHLPTNDFMNYFFPGAEEYADISRLLIPLVQRAQMKQESIIHGDFHMNNIVEKNGRYTVIDWTNGQAGDPGYDFAWSVVLLSVYISEPYAAAFRSAYLQRYKIGPEKLKIYEALAVLRWMLLQRRGGVPVKQDTFQRITSIAEHNPFLQDNI</sequence>
<dbReference type="EMBL" id="CAKMMG010000012">
    <property type="protein sequence ID" value="CAH1222757.1"/>
    <property type="molecule type" value="Genomic_DNA"/>
</dbReference>
<organism evidence="2 3">
    <name type="scientific">Paenibacillus auburnensis</name>
    <dbReference type="NCBI Taxonomy" id="2905649"/>
    <lineage>
        <taxon>Bacteria</taxon>
        <taxon>Bacillati</taxon>
        <taxon>Bacillota</taxon>
        <taxon>Bacilli</taxon>
        <taxon>Bacillales</taxon>
        <taxon>Paenibacillaceae</taxon>
        <taxon>Paenibacillus</taxon>
    </lineage>
</organism>
<evidence type="ECO:0000259" key="1">
    <source>
        <dbReference type="Pfam" id="PF01636"/>
    </source>
</evidence>
<proteinExistence type="predicted"/>